<keyword evidence="1" id="KW-0732">Signal</keyword>
<dbReference type="Proteomes" id="UP000515163">
    <property type="component" value="Unplaced"/>
</dbReference>
<evidence type="ECO:0000313" key="3">
    <source>
        <dbReference type="RefSeq" id="XP_031558325.1"/>
    </source>
</evidence>
<reference evidence="3" key="1">
    <citation type="submission" date="2025-08" db="UniProtKB">
        <authorList>
            <consortium name="RefSeq"/>
        </authorList>
    </citation>
    <scope>IDENTIFICATION</scope>
    <source>
        <tissue evidence="3">Tentacle</tissue>
    </source>
</reference>
<feature type="signal peptide" evidence="1">
    <location>
        <begin position="1"/>
        <end position="17"/>
    </location>
</feature>
<organism evidence="2 3">
    <name type="scientific">Actinia tenebrosa</name>
    <name type="common">Australian red waratah sea anemone</name>
    <dbReference type="NCBI Taxonomy" id="6105"/>
    <lineage>
        <taxon>Eukaryota</taxon>
        <taxon>Metazoa</taxon>
        <taxon>Cnidaria</taxon>
        <taxon>Anthozoa</taxon>
        <taxon>Hexacorallia</taxon>
        <taxon>Actiniaria</taxon>
        <taxon>Actiniidae</taxon>
        <taxon>Actinia</taxon>
    </lineage>
</organism>
<dbReference type="KEGG" id="aten:116294804"/>
<dbReference type="GeneID" id="116294804"/>
<sequence length="209" mass="23891">MATGRVSMCCIFFYVVARLICLIEQPGFACNNSKEFSFHLWRTFKVNLNICPRLIDGKPRVYSHRDFTRPASYMAGLLLLCGDVATQPGPYNTKPSPIHCSNIKCLYMNSRSVVSKHSELQALSIGQDLIFCVESWLKEHIRDCELLPSSEFTIHRRDRKDRRDGGVFLAARNNIMSIRRKDLETDAEISSTTKLSLVLTDRHSVMLMQ</sequence>
<feature type="chain" id="PRO_5027892659" evidence="1">
    <location>
        <begin position="18"/>
        <end position="209"/>
    </location>
</feature>
<name>A0A6P8I071_ACTTE</name>
<dbReference type="OrthoDB" id="10068646at2759"/>
<dbReference type="RefSeq" id="XP_031558325.1">
    <property type="nucleotide sequence ID" value="XM_031702465.1"/>
</dbReference>
<dbReference type="InParanoid" id="A0A6P8I071"/>
<protein>
    <submittedName>
        <fullName evidence="3">Uncharacterized protein LOC116294804</fullName>
    </submittedName>
</protein>
<evidence type="ECO:0000313" key="2">
    <source>
        <dbReference type="Proteomes" id="UP000515163"/>
    </source>
</evidence>
<dbReference type="AlphaFoldDB" id="A0A6P8I071"/>
<evidence type="ECO:0000256" key="1">
    <source>
        <dbReference type="SAM" id="SignalP"/>
    </source>
</evidence>
<keyword evidence="2" id="KW-1185">Reference proteome</keyword>
<gene>
    <name evidence="3" type="primary">LOC116294804</name>
</gene>
<accession>A0A6P8I071</accession>
<proteinExistence type="predicted"/>